<accession>A0A2N9AWX8</accession>
<name>A0A2N9AWX8_METEX</name>
<dbReference type="Proteomes" id="UP000233769">
    <property type="component" value="Chromosome tk0001"/>
</dbReference>
<dbReference type="AlphaFoldDB" id="A0A2N9AWX8"/>
<protein>
    <submittedName>
        <fullName evidence="1">Uncharacterized protein</fullName>
    </submittedName>
</protein>
<evidence type="ECO:0000313" key="1">
    <source>
        <dbReference type="EMBL" id="SOR31835.1"/>
    </source>
</evidence>
<organism evidence="1 2">
    <name type="scientific">Methylorubrum extorquens</name>
    <name type="common">Methylobacterium dichloromethanicum</name>
    <name type="synonym">Methylobacterium extorquens</name>
    <dbReference type="NCBI Taxonomy" id="408"/>
    <lineage>
        <taxon>Bacteria</taxon>
        <taxon>Pseudomonadati</taxon>
        <taxon>Pseudomonadota</taxon>
        <taxon>Alphaproteobacteria</taxon>
        <taxon>Hyphomicrobiales</taxon>
        <taxon>Methylobacteriaceae</taxon>
        <taxon>Methylorubrum</taxon>
    </lineage>
</organism>
<gene>
    <name evidence="1" type="ORF">TK0001_5259</name>
</gene>
<sequence length="78" mass="8457">MRDRGHAAWRRPLRVTGPKGFPGALLTAVPVIAASGPRALPHWTFIRPGFLNESRGDTQFLATDCGASPGPQHRKQIS</sequence>
<evidence type="ECO:0000313" key="2">
    <source>
        <dbReference type="Proteomes" id="UP000233769"/>
    </source>
</evidence>
<dbReference type="EMBL" id="LT962688">
    <property type="protein sequence ID" value="SOR31835.1"/>
    <property type="molecule type" value="Genomic_DNA"/>
</dbReference>
<proteinExistence type="predicted"/>
<reference evidence="2" key="1">
    <citation type="submission" date="2017-10" db="EMBL/GenBank/DDBJ databases">
        <authorList>
            <person name="Regsiter A."/>
            <person name="William W."/>
        </authorList>
    </citation>
    <scope>NUCLEOTIDE SEQUENCE [LARGE SCALE GENOMIC DNA]</scope>
</reference>